<keyword evidence="1" id="KW-0812">Transmembrane</keyword>
<reference evidence="2" key="1">
    <citation type="journal article" date="2021" name="Antonie Van Leeuwenhoek">
        <title>Draft genome and description of Waterburya agarophytonicola gen. nov. sp. nov. (Pleurocapsales, Cyanobacteria): a seaweed symbiont.</title>
        <authorList>
            <person name="Bonthond G."/>
            <person name="Shalygin S."/>
            <person name="Bayer T."/>
            <person name="Weinberger F."/>
        </authorList>
    </citation>
    <scope>NUCLEOTIDE SEQUENCE</scope>
    <source>
        <strain evidence="2">KI4</strain>
    </source>
</reference>
<evidence type="ECO:0000313" key="2">
    <source>
        <dbReference type="EMBL" id="MCC0178834.1"/>
    </source>
</evidence>
<name>A0A964BSE5_9CYAN</name>
<dbReference type="InterPro" id="IPR018750">
    <property type="entry name" value="DUF2306_membrane"/>
</dbReference>
<dbReference type="RefSeq" id="WP_229641940.1">
    <property type="nucleotide sequence ID" value="NZ_JADWDC010000056.1"/>
</dbReference>
<gene>
    <name evidence="2" type="ORF">I4641_17845</name>
</gene>
<comment type="caution">
    <text evidence="2">The sequence shown here is derived from an EMBL/GenBank/DDBJ whole genome shotgun (WGS) entry which is preliminary data.</text>
</comment>
<keyword evidence="1" id="KW-0472">Membrane</keyword>
<feature type="transmembrane region" description="Helical" evidence="1">
    <location>
        <begin position="161"/>
        <end position="181"/>
    </location>
</feature>
<evidence type="ECO:0000313" key="3">
    <source>
        <dbReference type="Proteomes" id="UP000729733"/>
    </source>
</evidence>
<dbReference type="AlphaFoldDB" id="A0A964BSE5"/>
<feature type="transmembrane region" description="Helical" evidence="1">
    <location>
        <begin position="97"/>
        <end position="114"/>
    </location>
</feature>
<keyword evidence="1" id="KW-1133">Transmembrane helix</keyword>
<dbReference type="EMBL" id="JADWDC010000056">
    <property type="protein sequence ID" value="MCC0178834.1"/>
    <property type="molecule type" value="Genomic_DNA"/>
</dbReference>
<proteinExistence type="predicted"/>
<feature type="transmembrane region" description="Helical" evidence="1">
    <location>
        <begin position="120"/>
        <end position="141"/>
    </location>
</feature>
<accession>A0A964BSE5</accession>
<feature type="transmembrane region" description="Helical" evidence="1">
    <location>
        <begin position="187"/>
        <end position="206"/>
    </location>
</feature>
<sequence>MLKNKNVRSSNIRSIKQIGWIVMTALALLLFLVASRYLTLNSEVYFEEQKAVYIAHRAGISIHIVGAMLAIAIGPFQFLPQSITKRYLKLHRWLGKIYMLGVLFGSLGGLYMAFLAYGGFIARLGFAILAIVWLFSGYMAYKHIRDRKIQLHRRWMVRNYALTFAGVTLRLWQVVFELIGVEFIQSYIIVAWLSWVLNLIVAEWMVSQSRAKGSLQI</sequence>
<feature type="transmembrane region" description="Helical" evidence="1">
    <location>
        <begin position="58"/>
        <end position="76"/>
    </location>
</feature>
<dbReference type="Pfam" id="PF10067">
    <property type="entry name" value="DUF2306"/>
    <property type="match status" value="1"/>
</dbReference>
<protein>
    <submittedName>
        <fullName evidence="2">DUF2306 domain-containing protein</fullName>
    </submittedName>
</protein>
<keyword evidence="3" id="KW-1185">Reference proteome</keyword>
<dbReference type="Proteomes" id="UP000729733">
    <property type="component" value="Unassembled WGS sequence"/>
</dbReference>
<feature type="transmembrane region" description="Helical" evidence="1">
    <location>
        <begin position="20"/>
        <end position="38"/>
    </location>
</feature>
<organism evidence="2 3">
    <name type="scientific">Waterburya agarophytonicola KI4</name>
    <dbReference type="NCBI Taxonomy" id="2874699"/>
    <lineage>
        <taxon>Bacteria</taxon>
        <taxon>Bacillati</taxon>
        <taxon>Cyanobacteriota</taxon>
        <taxon>Cyanophyceae</taxon>
        <taxon>Pleurocapsales</taxon>
        <taxon>Hyellaceae</taxon>
        <taxon>Waterburya</taxon>
        <taxon>Waterburya agarophytonicola</taxon>
    </lineage>
</organism>
<evidence type="ECO:0000256" key="1">
    <source>
        <dbReference type="SAM" id="Phobius"/>
    </source>
</evidence>